<sequence length="489" mass="54179">MISKVKNAMSTLVGGMIPHGHHQHHGSGNVHHQNCHQDGLPPLFPYGRPEFLDLTSELLQYSTDHASRPVLTLKRDSRLPWRTGYAETINAGKSMLNEDQASCELLYVKKLSDKKQSNSTLLDDNGDGTGIPLQYWGMFDGHAGSGCAIMVSKLLHRLIRDRMEDIAHLLENPSAALPICLANNGSPYQGAVKKGANATQDSEKPDAISDPSIRFHMEKAVSLESLIMGVIENAFKQMDELIEKEKMSYTISGGCCALAAIHLMGKLYVANAGDSRAIIIRNGEVIPMSNEFTPESERQRLQYLGFLRPEYFYRPHNLTRKIIYLAYKTIVEDDLKFPLIYGEGKKARVMATIGVTRGLGDHDLKVYNSNIYIKPFLSCCPEVIVYDMSEYEHGPDDVLVMGTDGLWDVTTDREVADTVSGFLSCCEPTDPVRYTLAAQDLLMRSRGVLKERGWRLPNERLGSGDDITCYVIPLAGPAGPAGPETETET</sequence>
<dbReference type="Ensembl" id="ENSOKIT00005001522.1">
    <property type="protein sequence ID" value="ENSOKIP00005001434.1"/>
    <property type="gene ID" value="ENSOKIG00005000725.1"/>
</dbReference>
<reference evidence="3" key="2">
    <citation type="submission" date="2025-09" db="UniProtKB">
        <authorList>
            <consortium name="Ensembl"/>
        </authorList>
    </citation>
    <scope>IDENTIFICATION</scope>
</reference>
<evidence type="ECO:0000256" key="1">
    <source>
        <dbReference type="SAM" id="MobiDB-lite"/>
    </source>
</evidence>
<evidence type="ECO:0000313" key="3">
    <source>
        <dbReference type="Ensembl" id="ENSOKIP00005001434.1"/>
    </source>
</evidence>
<keyword evidence="4" id="KW-1185">Reference proteome</keyword>
<dbReference type="InterPro" id="IPR001932">
    <property type="entry name" value="PPM-type_phosphatase-like_dom"/>
</dbReference>
<dbReference type="GO" id="GO:0005739">
    <property type="term" value="C:mitochondrion"/>
    <property type="evidence" value="ECO:0007669"/>
    <property type="project" value="TreeGrafter"/>
</dbReference>
<dbReference type="SMART" id="SM00332">
    <property type="entry name" value="PP2Cc"/>
    <property type="match status" value="1"/>
</dbReference>
<evidence type="ECO:0000313" key="4">
    <source>
        <dbReference type="Proteomes" id="UP000694557"/>
    </source>
</evidence>
<protein>
    <submittedName>
        <fullName evidence="3">Protein phosphatase, Mg2+/Mn2+ dependent, 1J</fullName>
    </submittedName>
</protein>
<dbReference type="PROSITE" id="PS51746">
    <property type="entry name" value="PPM_2"/>
    <property type="match status" value="1"/>
</dbReference>
<dbReference type="GO" id="GO:0004741">
    <property type="term" value="F:[pyruvate dehydrogenase (acetyl-transferring)]-phosphatase activity"/>
    <property type="evidence" value="ECO:0007669"/>
    <property type="project" value="TreeGrafter"/>
</dbReference>
<accession>A0A8C7CB14</accession>
<name>A0A8C7CB14_ONCKI</name>
<organism evidence="3 4">
    <name type="scientific">Oncorhynchus kisutch</name>
    <name type="common">Coho salmon</name>
    <name type="synonym">Salmo kisutch</name>
    <dbReference type="NCBI Taxonomy" id="8019"/>
    <lineage>
        <taxon>Eukaryota</taxon>
        <taxon>Metazoa</taxon>
        <taxon>Chordata</taxon>
        <taxon>Craniata</taxon>
        <taxon>Vertebrata</taxon>
        <taxon>Euteleostomi</taxon>
        <taxon>Actinopterygii</taxon>
        <taxon>Neopterygii</taxon>
        <taxon>Teleostei</taxon>
        <taxon>Protacanthopterygii</taxon>
        <taxon>Salmoniformes</taxon>
        <taxon>Salmonidae</taxon>
        <taxon>Salmoninae</taxon>
        <taxon>Oncorhynchus</taxon>
    </lineage>
</organism>
<evidence type="ECO:0000259" key="2">
    <source>
        <dbReference type="PROSITE" id="PS51746"/>
    </source>
</evidence>
<dbReference type="CDD" id="cd00143">
    <property type="entry name" value="PP2Cc"/>
    <property type="match status" value="1"/>
</dbReference>
<dbReference type="Gene3D" id="3.60.40.10">
    <property type="entry name" value="PPM-type phosphatase domain"/>
    <property type="match status" value="1"/>
</dbReference>
<dbReference type="GeneTree" id="ENSGT00940000166858"/>
<dbReference type="Pfam" id="PF00481">
    <property type="entry name" value="PP2C"/>
    <property type="match status" value="2"/>
</dbReference>
<dbReference type="PANTHER" id="PTHR13832">
    <property type="entry name" value="PROTEIN PHOSPHATASE 2C"/>
    <property type="match status" value="1"/>
</dbReference>
<reference evidence="3" key="1">
    <citation type="submission" date="2025-08" db="UniProtKB">
        <authorList>
            <consortium name="Ensembl"/>
        </authorList>
    </citation>
    <scope>IDENTIFICATION</scope>
</reference>
<dbReference type="SUPFAM" id="SSF81606">
    <property type="entry name" value="PP2C-like"/>
    <property type="match status" value="1"/>
</dbReference>
<feature type="region of interest" description="Disordered" evidence="1">
    <location>
        <begin position="14"/>
        <end position="36"/>
    </location>
</feature>
<dbReference type="InterPro" id="IPR036457">
    <property type="entry name" value="PPM-type-like_dom_sf"/>
</dbReference>
<feature type="domain" description="PPM-type phosphatase" evidence="2">
    <location>
        <begin position="82"/>
        <end position="474"/>
    </location>
</feature>
<dbReference type="PANTHER" id="PTHR13832:SF849">
    <property type="entry name" value="PROTEIN PHOSPHATASE 1H"/>
    <property type="match status" value="1"/>
</dbReference>
<dbReference type="AlphaFoldDB" id="A0A8C7CB14"/>
<proteinExistence type="predicted"/>
<dbReference type="InterPro" id="IPR015655">
    <property type="entry name" value="PP2C"/>
</dbReference>
<dbReference type="Proteomes" id="UP000694557">
    <property type="component" value="Unassembled WGS sequence"/>
</dbReference>